<dbReference type="Gene3D" id="1.10.630.10">
    <property type="entry name" value="Cytochrome P450"/>
    <property type="match status" value="1"/>
</dbReference>
<dbReference type="OrthoDB" id="1844152at2759"/>
<dbReference type="InterPro" id="IPR036396">
    <property type="entry name" value="Cyt_P450_sf"/>
</dbReference>
<organism evidence="8 9">
    <name type="scientific">Pholiota conissans</name>
    <dbReference type="NCBI Taxonomy" id="109636"/>
    <lineage>
        <taxon>Eukaryota</taxon>
        <taxon>Fungi</taxon>
        <taxon>Dikarya</taxon>
        <taxon>Basidiomycota</taxon>
        <taxon>Agaricomycotina</taxon>
        <taxon>Agaricomycetes</taxon>
        <taxon>Agaricomycetidae</taxon>
        <taxon>Agaricales</taxon>
        <taxon>Agaricineae</taxon>
        <taxon>Strophariaceae</taxon>
        <taxon>Pholiota</taxon>
    </lineage>
</organism>
<keyword evidence="4 7" id="KW-0560">Oxidoreductase</keyword>
<keyword evidence="9" id="KW-1185">Reference proteome</keyword>
<dbReference type="CDD" id="cd11041">
    <property type="entry name" value="CYP503A1-like"/>
    <property type="match status" value="1"/>
</dbReference>
<dbReference type="InterPro" id="IPR001128">
    <property type="entry name" value="Cyt_P450"/>
</dbReference>
<dbReference type="PANTHER" id="PTHR46206">
    <property type="entry name" value="CYTOCHROME P450"/>
    <property type="match status" value="1"/>
</dbReference>
<name>A0A9P6CPR2_9AGAR</name>
<evidence type="ECO:0000313" key="9">
    <source>
        <dbReference type="Proteomes" id="UP000807469"/>
    </source>
</evidence>
<feature type="binding site" description="axial binding residue" evidence="6">
    <location>
        <position position="339"/>
    </location>
    <ligand>
        <name>heme</name>
        <dbReference type="ChEBI" id="CHEBI:30413"/>
    </ligand>
    <ligandPart>
        <name>Fe</name>
        <dbReference type="ChEBI" id="CHEBI:18248"/>
    </ligandPart>
</feature>
<evidence type="ECO:0000256" key="7">
    <source>
        <dbReference type="RuleBase" id="RU000461"/>
    </source>
</evidence>
<protein>
    <submittedName>
        <fullName evidence="8">Cytochrome P450</fullName>
    </submittedName>
</protein>
<evidence type="ECO:0000256" key="3">
    <source>
        <dbReference type="ARBA" id="ARBA00022723"/>
    </source>
</evidence>
<evidence type="ECO:0000256" key="4">
    <source>
        <dbReference type="ARBA" id="ARBA00023002"/>
    </source>
</evidence>
<proteinExistence type="inferred from homology"/>
<comment type="cofactor">
    <cofactor evidence="1 6">
        <name>heme</name>
        <dbReference type="ChEBI" id="CHEBI:30413"/>
    </cofactor>
</comment>
<evidence type="ECO:0000256" key="5">
    <source>
        <dbReference type="ARBA" id="ARBA00023004"/>
    </source>
</evidence>
<dbReference type="Proteomes" id="UP000807469">
    <property type="component" value="Unassembled WGS sequence"/>
</dbReference>
<dbReference type="PROSITE" id="PS00086">
    <property type="entry name" value="CYTOCHROME_P450"/>
    <property type="match status" value="1"/>
</dbReference>
<keyword evidence="3 6" id="KW-0479">Metal-binding</keyword>
<reference evidence="8" key="1">
    <citation type="submission" date="2020-11" db="EMBL/GenBank/DDBJ databases">
        <authorList>
            <consortium name="DOE Joint Genome Institute"/>
            <person name="Ahrendt S."/>
            <person name="Riley R."/>
            <person name="Andreopoulos W."/>
            <person name="Labutti K."/>
            <person name="Pangilinan J."/>
            <person name="Ruiz-Duenas F.J."/>
            <person name="Barrasa J.M."/>
            <person name="Sanchez-Garcia M."/>
            <person name="Camarero S."/>
            <person name="Miyauchi S."/>
            <person name="Serrano A."/>
            <person name="Linde D."/>
            <person name="Babiker R."/>
            <person name="Drula E."/>
            <person name="Ayuso-Fernandez I."/>
            <person name="Pacheco R."/>
            <person name="Padilla G."/>
            <person name="Ferreira P."/>
            <person name="Barriuso J."/>
            <person name="Kellner H."/>
            <person name="Castanera R."/>
            <person name="Alfaro M."/>
            <person name="Ramirez L."/>
            <person name="Pisabarro A.G."/>
            <person name="Kuo A."/>
            <person name="Tritt A."/>
            <person name="Lipzen A."/>
            <person name="He G."/>
            <person name="Yan M."/>
            <person name="Ng V."/>
            <person name="Cullen D."/>
            <person name="Martin F."/>
            <person name="Rosso M.-N."/>
            <person name="Henrissat B."/>
            <person name="Hibbett D."/>
            <person name="Martinez A.T."/>
            <person name="Grigoriev I.V."/>
        </authorList>
    </citation>
    <scope>NUCLEOTIDE SEQUENCE</scope>
    <source>
        <strain evidence="8">CIRM-BRFM 674</strain>
    </source>
</reference>
<evidence type="ECO:0000256" key="6">
    <source>
        <dbReference type="PIRSR" id="PIRSR602401-1"/>
    </source>
</evidence>
<dbReference type="GO" id="GO:0016705">
    <property type="term" value="F:oxidoreductase activity, acting on paired donors, with incorporation or reduction of molecular oxygen"/>
    <property type="evidence" value="ECO:0007669"/>
    <property type="project" value="InterPro"/>
</dbReference>
<keyword evidence="5 6" id="KW-0408">Iron</keyword>
<dbReference type="AlphaFoldDB" id="A0A9P6CPR2"/>
<dbReference type="InterPro" id="IPR017972">
    <property type="entry name" value="Cyt_P450_CS"/>
</dbReference>
<dbReference type="SUPFAM" id="SSF48264">
    <property type="entry name" value="Cytochrome P450"/>
    <property type="match status" value="1"/>
</dbReference>
<evidence type="ECO:0000256" key="2">
    <source>
        <dbReference type="ARBA" id="ARBA00010617"/>
    </source>
</evidence>
<evidence type="ECO:0000313" key="8">
    <source>
        <dbReference type="EMBL" id="KAF9474232.1"/>
    </source>
</evidence>
<dbReference type="Pfam" id="PF00067">
    <property type="entry name" value="p450"/>
    <property type="match status" value="1"/>
</dbReference>
<dbReference type="EMBL" id="MU155390">
    <property type="protein sequence ID" value="KAF9474232.1"/>
    <property type="molecule type" value="Genomic_DNA"/>
</dbReference>
<gene>
    <name evidence="8" type="ORF">BDN70DRAFT_866561</name>
</gene>
<dbReference type="GO" id="GO:0020037">
    <property type="term" value="F:heme binding"/>
    <property type="evidence" value="ECO:0007669"/>
    <property type="project" value="InterPro"/>
</dbReference>
<accession>A0A9P6CPR2</accession>
<comment type="similarity">
    <text evidence="2 7">Belongs to the cytochrome P450 family.</text>
</comment>
<comment type="caution">
    <text evidence="8">The sequence shown here is derived from an EMBL/GenBank/DDBJ whole genome shotgun (WGS) entry which is preliminary data.</text>
</comment>
<evidence type="ECO:0000256" key="1">
    <source>
        <dbReference type="ARBA" id="ARBA00001971"/>
    </source>
</evidence>
<sequence length="399" mass="45137">MKAVDEDLQLPYTMDEHQLSSTSYQARVLRTDVNRSIPSYIPEILDESVLAMTETFKPNAKETVSIPVFDTMTHLIARISNRVIFGEELCRNERFLHAVVHFSETVPVMAPFLQWSPEFLRPIVYLAMSSVMGGKKEPLKYLVPHLKQYMKDRANMAEKPPLVSEFIIKNSLPNESIEGIAVRLLNINFASIHTSAIFITQALFEMALLSSEDIESMRTEIKEALEKEGGWTKDAIDKMYKVDSALREVGRYYGLVHSTLSRVAMLGCDLGDGTHVPPGFRVAVDIRAIHFDPDVYEDPDRCDLFRFSKMRAKDGADSKYGFAMVDSNYLPFGAGRHACAGRFFAAMELKIMLAHILLEYEFGYAPGITQRPKNLIFNGAIIPDPKTHLLFKVRSNKTL</sequence>
<dbReference type="PRINTS" id="PR00463">
    <property type="entry name" value="EP450I"/>
</dbReference>
<keyword evidence="7" id="KW-0503">Monooxygenase</keyword>
<dbReference type="GO" id="GO:0004497">
    <property type="term" value="F:monooxygenase activity"/>
    <property type="evidence" value="ECO:0007669"/>
    <property type="project" value="UniProtKB-KW"/>
</dbReference>
<dbReference type="InterPro" id="IPR002401">
    <property type="entry name" value="Cyt_P450_E_grp-I"/>
</dbReference>
<keyword evidence="6 7" id="KW-0349">Heme</keyword>
<dbReference type="GO" id="GO:0005506">
    <property type="term" value="F:iron ion binding"/>
    <property type="evidence" value="ECO:0007669"/>
    <property type="project" value="InterPro"/>
</dbReference>